<dbReference type="PANTHER" id="PTHR22762">
    <property type="entry name" value="ALPHA-GLUCOSIDASE"/>
    <property type="match status" value="1"/>
</dbReference>
<dbReference type="Pfam" id="PF21365">
    <property type="entry name" value="Glyco_hydro_31_3rd"/>
    <property type="match status" value="1"/>
</dbReference>
<evidence type="ECO:0000259" key="1">
    <source>
        <dbReference type="Pfam" id="PF21365"/>
    </source>
</evidence>
<dbReference type="EnsemblMetazoa" id="PPAI002935-RA">
    <property type="protein sequence ID" value="PPAI002935-PA"/>
    <property type="gene ID" value="PPAI002935"/>
</dbReference>
<reference evidence="2" key="1">
    <citation type="submission" date="2022-08" db="UniProtKB">
        <authorList>
            <consortium name="EnsemblMetazoa"/>
        </authorList>
    </citation>
    <scope>IDENTIFICATION</scope>
    <source>
        <strain evidence="2">Israel</strain>
    </source>
</reference>
<protein>
    <recommendedName>
        <fullName evidence="1">Glycosyl hydrolase family 31 C-terminal domain-containing protein</fullName>
    </recommendedName>
</protein>
<dbReference type="AlphaFoldDB" id="A0A1B0D626"/>
<dbReference type="VEuPathDB" id="VectorBase:PPAI002935"/>
<feature type="domain" description="Glycosyl hydrolase family 31 C-terminal" evidence="1">
    <location>
        <begin position="17"/>
        <end position="86"/>
    </location>
</feature>
<name>A0A1B0D626_PHLPP</name>
<accession>A0A1B0D626</accession>
<dbReference type="VEuPathDB" id="VectorBase:PPAPM1_011138"/>
<keyword evidence="3" id="KW-1185">Reference proteome</keyword>
<dbReference type="Proteomes" id="UP000092462">
    <property type="component" value="Unassembled WGS sequence"/>
</dbReference>
<dbReference type="InterPro" id="IPR048395">
    <property type="entry name" value="Glyco_hydro_31_C"/>
</dbReference>
<dbReference type="GO" id="GO:0006491">
    <property type="term" value="P:N-glycan processing"/>
    <property type="evidence" value="ECO:0007669"/>
    <property type="project" value="TreeGrafter"/>
</dbReference>
<evidence type="ECO:0000313" key="3">
    <source>
        <dbReference type="Proteomes" id="UP000092462"/>
    </source>
</evidence>
<dbReference type="EMBL" id="AJVK01025675">
    <property type="status" value="NOT_ANNOTATED_CDS"/>
    <property type="molecule type" value="Genomic_DNA"/>
</dbReference>
<evidence type="ECO:0000313" key="2">
    <source>
        <dbReference type="EnsemblMetazoa" id="PPAI002935-PA"/>
    </source>
</evidence>
<dbReference type="PANTHER" id="PTHR22762:SF167">
    <property type="entry name" value="LYSOSOMAL ALPHA-GLUCOSIDASE-LIKE PROTEIN"/>
    <property type="match status" value="1"/>
</dbReference>
<dbReference type="InterPro" id="IPR013780">
    <property type="entry name" value="Glyco_hydro_b"/>
</dbReference>
<dbReference type="Gene3D" id="2.60.40.1180">
    <property type="entry name" value="Golgi alpha-mannosidase II"/>
    <property type="match status" value="2"/>
</dbReference>
<proteinExistence type="predicted"/>
<dbReference type="GO" id="GO:0090599">
    <property type="term" value="F:alpha-glucosidase activity"/>
    <property type="evidence" value="ECO:0007669"/>
    <property type="project" value="TreeGrafter"/>
</dbReference>
<organism evidence="2 3">
    <name type="scientific">Phlebotomus papatasi</name>
    <name type="common">Sandfly</name>
    <dbReference type="NCBI Taxonomy" id="29031"/>
    <lineage>
        <taxon>Eukaryota</taxon>
        <taxon>Metazoa</taxon>
        <taxon>Ecdysozoa</taxon>
        <taxon>Arthropoda</taxon>
        <taxon>Hexapoda</taxon>
        <taxon>Insecta</taxon>
        <taxon>Pterygota</taxon>
        <taxon>Neoptera</taxon>
        <taxon>Endopterygota</taxon>
        <taxon>Diptera</taxon>
        <taxon>Nematocera</taxon>
        <taxon>Psychodoidea</taxon>
        <taxon>Psychodidae</taxon>
        <taxon>Phlebotomus</taxon>
        <taxon>Phlebotomus</taxon>
    </lineage>
</organism>
<sequence>MRRYSLFAYMKTILVADTENLTHQVLVGPSLLFAPVLMSGAQYIDIFAPCIFYEIGGGQQLIENKWTQLSVVEADVPLFIRAGHIIPLHRTMNAQSLMNVTTDSAQLCVALGPLINGTMNATGEMFVDDKQTITFTAILRMQWLQFQLLSHPEISCSNNTSVRINGVKIYGSGASDDGVHTLSLDLWHNLCLGNLNFITSLPPSIQ</sequence>